<evidence type="ECO:0000256" key="3">
    <source>
        <dbReference type="ARBA" id="ARBA00023015"/>
    </source>
</evidence>
<evidence type="ECO:0000256" key="1">
    <source>
        <dbReference type="ARBA" id="ARBA00022723"/>
    </source>
</evidence>
<evidence type="ECO:0000256" key="7">
    <source>
        <dbReference type="SAM" id="MobiDB-lite"/>
    </source>
</evidence>
<evidence type="ECO:0000256" key="6">
    <source>
        <dbReference type="ARBA" id="ARBA00023242"/>
    </source>
</evidence>
<proteinExistence type="predicted"/>
<dbReference type="Pfam" id="PF04082">
    <property type="entry name" value="Fungal_trans"/>
    <property type="match status" value="1"/>
</dbReference>
<feature type="compositionally biased region" description="Polar residues" evidence="7">
    <location>
        <begin position="1"/>
        <end position="12"/>
    </location>
</feature>
<name>A0A9P4WBQ4_CURKU</name>
<evidence type="ECO:0000256" key="4">
    <source>
        <dbReference type="ARBA" id="ARBA00023125"/>
    </source>
</evidence>
<evidence type="ECO:0000313" key="9">
    <source>
        <dbReference type="EMBL" id="KAF3001867.1"/>
    </source>
</evidence>
<dbReference type="OrthoDB" id="762982at2759"/>
<evidence type="ECO:0000313" key="10">
    <source>
        <dbReference type="Proteomes" id="UP000801428"/>
    </source>
</evidence>
<dbReference type="Proteomes" id="UP000801428">
    <property type="component" value="Unassembled WGS sequence"/>
</dbReference>
<accession>A0A9P4WBQ4</accession>
<keyword evidence="6" id="KW-0539">Nucleus</keyword>
<keyword evidence="1" id="KW-0479">Metal-binding</keyword>
<feature type="region of interest" description="Disordered" evidence="7">
    <location>
        <begin position="1"/>
        <end position="26"/>
    </location>
</feature>
<keyword evidence="5" id="KW-0804">Transcription</keyword>
<reference evidence="9" key="1">
    <citation type="submission" date="2019-04" db="EMBL/GenBank/DDBJ databases">
        <title>Sequencing of skin fungus with MAO and IRED activity.</title>
        <authorList>
            <person name="Marsaioli A.J."/>
            <person name="Bonatto J.M.C."/>
            <person name="Reis Junior O."/>
        </authorList>
    </citation>
    <scope>NUCLEOTIDE SEQUENCE</scope>
    <source>
        <strain evidence="9">30M1</strain>
    </source>
</reference>
<dbReference type="InterPro" id="IPR051430">
    <property type="entry name" value="Fungal_TF_Env_Response"/>
</dbReference>
<keyword evidence="4" id="KW-0238">DNA-binding</keyword>
<gene>
    <name evidence="9" type="ORF">E8E13_005311</name>
</gene>
<dbReference type="GO" id="GO:0005634">
    <property type="term" value="C:nucleus"/>
    <property type="evidence" value="ECO:0007669"/>
    <property type="project" value="TreeGrafter"/>
</dbReference>
<protein>
    <recommendedName>
        <fullName evidence="8">Xylanolytic transcriptional activator regulatory domain-containing protein</fullName>
    </recommendedName>
</protein>
<feature type="compositionally biased region" description="Acidic residues" evidence="7">
    <location>
        <begin position="13"/>
        <end position="24"/>
    </location>
</feature>
<dbReference type="PANTHER" id="PTHR31944:SF131">
    <property type="entry name" value="HEME-RESPONSIVE ZINC FINGER TRANSCRIPTION FACTOR HAP1"/>
    <property type="match status" value="1"/>
</dbReference>
<dbReference type="InterPro" id="IPR007219">
    <property type="entry name" value="XnlR_reg_dom"/>
</dbReference>
<keyword evidence="10" id="KW-1185">Reference proteome</keyword>
<dbReference type="SMART" id="SM00906">
    <property type="entry name" value="Fungal_trans"/>
    <property type="match status" value="1"/>
</dbReference>
<evidence type="ECO:0000256" key="2">
    <source>
        <dbReference type="ARBA" id="ARBA00022833"/>
    </source>
</evidence>
<dbReference type="GO" id="GO:0006351">
    <property type="term" value="P:DNA-templated transcription"/>
    <property type="evidence" value="ECO:0007669"/>
    <property type="project" value="InterPro"/>
</dbReference>
<dbReference type="CDD" id="cd12148">
    <property type="entry name" value="fungal_TF_MHR"/>
    <property type="match status" value="1"/>
</dbReference>
<dbReference type="GO" id="GO:0001228">
    <property type="term" value="F:DNA-binding transcription activator activity, RNA polymerase II-specific"/>
    <property type="evidence" value="ECO:0007669"/>
    <property type="project" value="TreeGrafter"/>
</dbReference>
<organism evidence="9 10">
    <name type="scientific">Curvularia kusanoi</name>
    <name type="common">Cochliobolus kusanoi</name>
    <dbReference type="NCBI Taxonomy" id="90978"/>
    <lineage>
        <taxon>Eukaryota</taxon>
        <taxon>Fungi</taxon>
        <taxon>Dikarya</taxon>
        <taxon>Ascomycota</taxon>
        <taxon>Pezizomycotina</taxon>
        <taxon>Dothideomycetes</taxon>
        <taxon>Pleosporomycetidae</taxon>
        <taxon>Pleosporales</taxon>
        <taxon>Pleosporineae</taxon>
        <taxon>Pleosporaceae</taxon>
        <taxon>Curvularia</taxon>
    </lineage>
</organism>
<feature type="region of interest" description="Disordered" evidence="7">
    <location>
        <begin position="611"/>
        <end position="705"/>
    </location>
</feature>
<dbReference type="EMBL" id="SWKU01000012">
    <property type="protein sequence ID" value="KAF3001867.1"/>
    <property type="molecule type" value="Genomic_DNA"/>
</dbReference>
<dbReference type="AlphaFoldDB" id="A0A9P4WBQ4"/>
<keyword evidence="2" id="KW-0862">Zinc</keyword>
<keyword evidence="3" id="KW-0805">Transcription regulation</keyword>
<feature type="compositionally biased region" description="Basic and acidic residues" evidence="7">
    <location>
        <begin position="693"/>
        <end position="705"/>
    </location>
</feature>
<feature type="domain" description="Xylanolytic transcriptional activator regulatory" evidence="8">
    <location>
        <begin position="233"/>
        <end position="307"/>
    </location>
</feature>
<sequence>MSSGMSTGQQDSIPEEDAGEESEMETVTKSIGVMKVNNNQTIFASEAHWYAILGELSEVKNYFAEHKKQYDDQLKRYKASHSEESPPGMSFLYGQMKPMSRPELVSRFPPKPTADILVSRFFNTYDPGIHIIHGPTFQKEYDKHWLNPDETPVIWLGLVFAMMCIALQSYTRAGDEPPEYSGKSWAMSKEYRDLTAQCLVMADITLPTHYMLEALILHVHAEYSRSRDAEVGIFISTGIIVRLAMRQGLHRDPAPYPGISVFQGEMRRRVWACVRSFDLLFSAQAGLPPIVRPRDTNTDVPRNLYDDELVEDMKVLPPSRPETEATPTLFLINRTRLIYKLGEAVELTDTLTCSSYEEVMKLDAQARELHDNQVDEMLDAIDTAVGIWEGLKDHSMEAYKAYTTLSVMLSQLKKDRTTRQAPGSFSSASAFSANTPMDDANVAPEHSAAMTLGMLSTGGMAPNSANMFDQRYPASMANLLNDPIPQQSSGLTPNYGGVATSGPAGAENAPSPFSNLFGASLFQNLDLPPTDSINWDAWDSYIQGPGIDAQNNFFPMDVSAIPMQTDTTELQTPPMPETQNPSQRTGAFGQNMYMGADPKTNTSVPAINAQPVELDGIPTSPQEQESKRREMSGSRVLSPADEDMDAEFLSEGGKGPGQLGREKRAAMLASRSKDPSVIVNIPDEPTAEAVEAADSKDRRGIEISE</sequence>
<evidence type="ECO:0000256" key="5">
    <source>
        <dbReference type="ARBA" id="ARBA00023163"/>
    </source>
</evidence>
<comment type="caution">
    <text evidence="9">The sequence shown here is derived from an EMBL/GenBank/DDBJ whole genome shotgun (WGS) entry which is preliminary data.</text>
</comment>
<dbReference type="GO" id="GO:0008270">
    <property type="term" value="F:zinc ion binding"/>
    <property type="evidence" value="ECO:0007669"/>
    <property type="project" value="InterPro"/>
</dbReference>
<dbReference type="GO" id="GO:0000978">
    <property type="term" value="F:RNA polymerase II cis-regulatory region sequence-specific DNA binding"/>
    <property type="evidence" value="ECO:0007669"/>
    <property type="project" value="TreeGrafter"/>
</dbReference>
<evidence type="ECO:0000259" key="8">
    <source>
        <dbReference type="SMART" id="SM00906"/>
    </source>
</evidence>
<dbReference type="PANTHER" id="PTHR31944">
    <property type="entry name" value="HEME-RESPONSIVE ZINC FINGER TRANSCRIPTION FACTOR HAP1"/>
    <property type="match status" value="1"/>
</dbReference>